<dbReference type="RefSeq" id="WP_116845506.1">
    <property type="nucleotide sequence ID" value="NZ_QTJU01000001.1"/>
</dbReference>
<dbReference type="OrthoDB" id="111691at2"/>
<dbReference type="Proteomes" id="UP000261284">
    <property type="component" value="Unassembled WGS sequence"/>
</dbReference>
<dbReference type="PANTHER" id="PTHR34219:SF3">
    <property type="entry name" value="BLL7967 PROTEIN"/>
    <property type="match status" value="1"/>
</dbReference>
<dbReference type="PANTHER" id="PTHR34219">
    <property type="entry name" value="IRON-REGULATED INNER MEMBRANE PROTEIN-RELATED"/>
    <property type="match status" value="1"/>
</dbReference>
<gene>
    <name evidence="2" type="ORF">DXN05_01870</name>
</gene>
<protein>
    <submittedName>
        <fullName evidence="2">PepSY domain-containing protein</fullName>
    </submittedName>
</protein>
<evidence type="ECO:0000313" key="3">
    <source>
        <dbReference type="Proteomes" id="UP000261284"/>
    </source>
</evidence>
<keyword evidence="1" id="KW-1133">Transmembrane helix</keyword>
<keyword evidence="3" id="KW-1185">Reference proteome</keyword>
<dbReference type="AlphaFoldDB" id="A0A3E1NPA8"/>
<keyword evidence="1" id="KW-0472">Membrane</keyword>
<evidence type="ECO:0000256" key="1">
    <source>
        <dbReference type="SAM" id="Phobius"/>
    </source>
</evidence>
<dbReference type="EMBL" id="QTJU01000001">
    <property type="protein sequence ID" value="RFM29750.1"/>
    <property type="molecule type" value="Genomic_DNA"/>
</dbReference>
<accession>A0A3E1NPA8</accession>
<comment type="caution">
    <text evidence="2">The sequence shown here is derived from an EMBL/GenBank/DDBJ whole genome shotgun (WGS) entry which is preliminary data.</text>
</comment>
<proteinExistence type="predicted"/>
<dbReference type="InterPro" id="IPR005625">
    <property type="entry name" value="PepSY-ass_TM"/>
</dbReference>
<evidence type="ECO:0000313" key="2">
    <source>
        <dbReference type="EMBL" id="RFM29750.1"/>
    </source>
</evidence>
<dbReference type="Pfam" id="PF03929">
    <property type="entry name" value="PepSY_TM"/>
    <property type="match status" value="1"/>
</dbReference>
<reference evidence="2 3" key="1">
    <citation type="submission" date="2018-08" db="EMBL/GenBank/DDBJ databases">
        <title>Chitinophagaceae sp. K23C18032701, a novel bacterium isolated from forest soil.</title>
        <authorList>
            <person name="Wang C."/>
        </authorList>
    </citation>
    <scope>NUCLEOTIDE SEQUENCE [LARGE SCALE GENOMIC DNA]</scope>
    <source>
        <strain evidence="2 3">K23C18032701</strain>
    </source>
</reference>
<feature type="transmembrane region" description="Helical" evidence="1">
    <location>
        <begin position="34"/>
        <end position="56"/>
    </location>
</feature>
<sequence length="419" mass="47772">MSKVQHHTEQKRRFLSARKHRQSWLRWLIGELHLWLGLASGIVVLIVCVSGCIFCFQTEISNVVYRKAFFVTPQQTATIPLSVLREKAQHALGAAKPIEGITTYREPDKAWEFMAYKENDSAVTYFGGLQYYESVFVNPYTGQITGRRDYKYDFLFIMKYVHWSLLLNTKYGQPIVGYSTLIFVILLITGLVLWWPRKWNKSTRERSFKIKFSAKFKRLNYDLHNVLGFYSLLIALVLALTGMVFAFQWFNNVVYAVAAGTTKAPEYVTKQSAIVPGVAENSGLDKALQNAFALAPDARRIGIGAAEAKEGVIYAYAYKDKENYYDRDDLQFDQYTGKLLYRRNRRERNAGEKLTEMNYDIHVGVVGGLAGKIIAFIACLICASLPVTGFLVWWHKRKKTKKPAKALDKTTSGTPAIVE</sequence>
<keyword evidence="1" id="KW-0812">Transmembrane</keyword>
<feature type="transmembrane region" description="Helical" evidence="1">
    <location>
        <begin position="227"/>
        <end position="250"/>
    </location>
</feature>
<feature type="transmembrane region" description="Helical" evidence="1">
    <location>
        <begin position="373"/>
        <end position="394"/>
    </location>
</feature>
<name>A0A3E1NPA8_9BACT</name>
<feature type="transmembrane region" description="Helical" evidence="1">
    <location>
        <begin position="175"/>
        <end position="196"/>
    </location>
</feature>
<organism evidence="2 3">
    <name type="scientific">Deminuibacter soli</name>
    <dbReference type="NCBI Taxonomy" id="2291815"/>
    <lineage>
        <taxon>Bacteria</taxon>
        <taxon>Pseudomonadati</taxon>
        <taxon>Bacteroidota</taxon>
        <taxon>Chitinophagia</taxon>
        <taxon>Chitinophagales</taxon>
        <taxon>Chitinophagaceae</taxon>
        <taxon>Deminuibacter</taxon>
    </lineage>
</organism>